<gene>
    <name evidence="1" type="ORF">pv_89</name>
</gene>
<protein>
    <submittedName>
        <fullName evidence="1">Uncharacterized protein</fullName>
    </submittedName>
</protein>
<evidence type="ECO:0000313" key="2">
    <source>
        <dbReference type="Proteomes" id="UP000202176"/>
    </source>
</evidence>
<reference evidence="1 2" key="1">
    <citation type="journal article" date="2014" name="Proc. Natl. Acad. Sci. U.S.A.">
        <title>Thirty-thousand-year-old distant relative of giant icosahedral DNA viruses with a pandoravirus morphology.</title>
        <authorList>
            <person name="Legendre M."/>
            <person name="Bartoli J."/>
            <person name="Shmakova L."/>
            <person name="Jeudy S."/>
            <person name="Labadie K."/>
            <person name="Adrait A."/>
            <person name="Lescot M."/>
            <person name="Poirot O."/>
            <person name="Bertaux L."/>
            <person name="Bruley C."/>
            <person name="Coute Y."/>
            <person name="Rivkina E."/>
            <person name="Abergel C."/>
            <person name="Claverie J.M."/>
        </authorList>
    </citation>
    <scope>NUCLEOTIDE SEQUENCE [LARGE SCALE GENOMIC DNA]</scope>
    <source>
        <strain evidence="1">P1084-T</strain>
    </source>
</reference>
<organism evidence="1 2">
    <name type="scientific">Pithovirus sibericum</name>
    <dbReference type="NCBI Taxonomy" id="1450746"/>
    <lineage>
        <taxon>Viruses</taxon>
        <taxon>Pithoviruses</taxon>
        <taxon>Orthopithovirinae</taxon>
        <taxon>Alphapithovirus</taxon>
        <taxon>Alphapithovirus sibericum</taxon>
    </lineage>
</organism>
<dbReference type="EMBL" id="KF740664">
    <property type="protein sequence ID" value="AHH01656.1"/>
    <property type="molecule type" value="Genomic_DNA"/>
</dbReference>
<dbReference type="KEGG" id="vg:18266117"/>
<dbReference type="Pfam" id="PF19070">
    <property type="entry name" value="DUF5766"/>
    <property type="match status" value="1"/>
</dbReference>
<dbReference type="GeneID" id="18266117"/>
<dbReference type="RefSeq" id="YP_009000991.1">
    <property type="nucleotide sequence ID" value="NC_023423.1"/>
</dbReference>
<keyword evidence="2" id="KW-1185">Reference proteome</keyword>
<accession>W5S4M3</accession>
<dbReference type="InterPro" id="IPR043911">
    <property type="entry name" value="DUF5766"/>
</dbReference>
<sequence length="114" mass="13074">MTFQVDFSDDILFRYIQEDGNLSLRMDFPNEGPADEWFKLVSAIEQGKQYRLVFTENNGEVSIDHDEGFVTFVVMKCGCGYDGASYIDIKASICLETLKKVAQYRLDSFVKEEC</sequence>
<evidence type="ECO:0000313" key="1">
    <source>
        <dbReference type="EMBL" id="AHH01656.1"/>
    </source>
</evidence>
<dbReference type="Proteomes" id="UP000202176">
    <property type="component" value="Segment"/>
</dbReference>
<name>W5S4M3_9VIRU</name>
<proteinExistence type="predicted"/>